<dbReference type="GO" id="GO:0030001">
    <property type="term" value="P:metal ion transport"/>
    <property type="evidence" value="ECO:0007669"/>
    <property type="project" value="InterPro"/>
</dbReference>
<name>A0A2U8WDE7_9HYPH</name>
<dbReference type="InterPro" id="IPR006127">
    <property type="entry name" value="ZnuA-like"/>
</dbReference>
<dbReference type="InterPro" id="IPR006129">
    <property type="entry name" value="AdhesinB"/>
</dbReference>
<evidence type="ECO:0000256" key="2">
    <source>
        <dbReference type="ARBA" id="ARBA00011028"/>
    </source>
</evidence>
<evidence type="ECO:0000256" key="6">
    <source>
        <dbReference type="RuleBase" id="RU003512"/>
    </source>
</evidence>
<dbReference type="PANTHER" id="PTHR42953">
    <property type="entry name" value="HIGH-AFFINITY ZINC UPTAKE SYSTEM PROTEIN ZNUA-RELATED"/>
    <property type="match status" value="1"/>
</dbReference>
<evidence type="ECO:0000256" key="5">
    <source>
        <dbReference type="ARBA" id="ARBA00022729"/>
    </source>
</evidence>
<dbReference type="RefSeq" id="WP_109895766.1">
    <property type="nucleotide sequence ID" value="NZ_CP029550.1"/>
</dbReference>
<dbReference type="Proteomes" id="UP000245926">
    <property type="component" value="Chromosome"/>
</dbReference>
<dbReference type="EMBL" id="CP029550">
    <property type="protein sequence ID" value="AWN44224.1"/>
    <property type="molecule type" value="Genomic_DNA"/>
</dbReference>
<dbReference type="PANTHER" id="PTHR42953:SF1">
    <property type="entry name" value="METAL-BINDING PROTEIN HI_0362-RELATED"/>
    <property type="match status" value="1"/>
</dbReference>
<evidence type="ECO:0000313" key="8">
    <source>
        <dbReference type="EMBL" id="AWN44224.1"/>
    </source>
</evidence>
<dbReference type="Pfam" id="PF01297">
    <property type="entry name" value="ZnuA"/>
    <property type="match status" value="1"/>
</dbReference>
<evidence type="ECO:0000313" key="9">
    <source>
        <dbReference type="Proteomes" id="UP000245926"/>
    </source>
</evidence>
<keyword evidence="3 6" id="KW-0813">Transport</keyword>
<dbReference type="SUPFAM" id="SSF53807">
    <property type="entry name" value="Helical backbone' metal receptor"/>
    <property type="match status" value="1"/>
</dbReference>
<accession>A0A2U8WDE7</accession>
<keyword evidence="9" id="KW-1185">Reference proteome</keyword>
<evidence type="ECO:0000256" key="1">
    <source>
        <dbReference type="ARBA" id="ARBA00004196"/>
    </source>
</evidence>
<dbReference type="PRINTS" id="PR00691">
    <property type="entry name" value="ADHESINB"/>
</dbReference>
<organism evidence="8 9">
    <name type="scientific">Methylobacterium durans</name>
    <dbReference type="NCBI Taxonomy" id="2202825"/>
    <lineage>
        <taxon>Bacteria</taxon>
        <taxon>Pseudomonadati</taxon>
        <taxon>Pseudomonadota</taxon>
        <taxon>Alphaproteobacteria</taxon>
        <taxon>Hyphomicrobiales</taxon>
        <taxon>Methylobacteriaceae</taxon>
        <taxon>Methylobacterium</taxon>
    </lineage>
</organism>
<evidence type="ECO:0000256" key="7">
    <source>
        <dbReference type="SAM" id="MobiDB-lite"/>
    </source>
</evidence>
<protein>
    <submittedName>
        <fullName evidence="8">ABC transporter substrate-binding protein</fullName>
    </submittedName>
</protein>
<keyword evidence="4" id="KW-0479">Metal-binding</keyword>
<proteinExistence type="inferred from homology"/>
<evidence type="ECO:0000256" key="4">
    <source>
        <dbReference type="ARBA" id="ARBA00022723"/>
    </source>
</evidence>
<feature type="compositionally biased region" description="Basic and acidic residues" evidence="7">
    <location>
        <begin position="121"/>
        <end position="135"/>
    </location>
</feature>
<reference evidence="9" key="1">
    <citation type="submission" date="2018-05" db="EMBL/GenBank/DDBJ databases">
        <title>Complete Genome Sequence of Methylobacterium sp. 17SD2-17.</title>
        <authorList>
            <person name="Srinivasan S."/>
        </authorList>
    </citation>
    <scope>NUCLEOTIDE SEQUENCE [LARGE SCALE GENOMIC DNA]</scope>
    <source>
        <strain evidence="9">17SD2-17</strain>
    </source>
</reference>
<dbReference type="OrthoDB" id="9793396at2"/>
<gene>
    <name evidence="8" type="ORF">DK389_31560</name>
</gene>
<evidence type="ECO:0000256" key="3">
    <source>
        <dbReference type="ARBA" id="ARBA00022448"/>
    </source>
</evidence>
<dbReference type="InterPro" id="IPR006128">
    <property type="entry name" value="Lipoprotein_PsaA-like"/>
</dbReference>
<dbReference type="GO" id="GO:0007155">
    <property type="term" value="P:cell adhesion"/>
    <property type="evidence" value="ECO:0007669"/>
    <property type="project" value="InterPro"/>
</dbReference>
<comment type="subcellular location">
    <subcellularLocation>
        <location evidence="1">Cell envelope</location>
    </subcellularLocation>
</comment>
<feature type="region of interest" description="Disordered" evidence="7">
    <location>
        <begin position="120"/>
        <end position="144"/>
    </location>
</feature>
<dbReference type="GO" id="GO:0046872">
    <property type="term" value="F:metal ion binding"/>
    <property type="evidence" value="ECO:0007669"/>
    <property type="project" value="UniProtKB-KW"/>
</dbReference>
<dbReference type="KEGG" id="mets:DK389_31560"/>
<dbReference type="InterPro" id="IPR050492">
    <property type="entry name" value="Bact_metal-bind_prot9"/>
</dbReference>
<dbReference type="AlphaFoldDB" id="A0A2U8WDE7"/>
<sequence>MRGYGARHFGAGLALALAVLGLAGRAEAAERLRAVATFSILGDLVRQVGGERVEVATLVGPDADAHGYSPAPGDGRILSRAEIVFVNGLGFEGWLDRLIRASGAKAPVIVAANGVRTIATPHDHAGDHGHAHAGEAEAGAAPHADPHAWQSIANAKVYVANIRDGLAKVDPAHAEDFSRNAAAYLAKLDALDGEVRAAIAAIPPEHRRVITTHDAFGYFGAAYGLRFIAPQGVANESEASPRSVARIIRQIRQEQVPAVFLETIADPRLMEQIARESGAKIGGRVYSDALSGPSGPAPTYLDMMRSNLREFSAALGRG</sequence>
<dbReference type="PRINTS" id="PR00690">
    <property type="entry name" value="ADHESNFAMILY"/>
</dbReference>
<dbReference type="Gene3D" id="3.40.50.1980">
    <property type="entry name" value="Nitrogenase molybdenum iron protein domain"/>
    <property type="match status" value="2"/>
</dbReference>
<keyword evidence="5" id="KW-0732">Signal</keyword>
<comment type="similarity">
    <text evidence="2 6">Belongs to the bacterial solute-binding protein 9 family.</text>
</comment>
<dbReference type="CDD" id="cd01137">
    <property type="entry name" value="PsaA"/>
    <property type="match status" value="1"/>
</dbReference>
<dbReference type="GO" id="GO:0030313">
    <property type="term" value="C:cell envelope"/>
    <property type="evidence" value="ECO:0007669"/>
    <property type="project" value="UniProtKB-SubCell"/>
</dbReference>